<name>A0A1I0Q8W7_9RHOB</name>
<organism evidence="1 2">
    <name type="scientific">Cognatiyoonia koreensis</name>
    <dbReference type="NCBI Taxonomy" id="364200"/>
    <lineage>
        <taxon>Bacteria</taxon>
        <taxon>Pseudomonadati</taxon>
        <taxon>Pseudomonadota</taxon>
        <taxon>Alphaproteobacteria</taxon>
        <taxon>Rhodobacterales</taxon>
        <taxon>Paracoccaceae</taxon>
        <taxon>Cognatiyoonia</taxon>
    </lineage>
</organism>
<dbReference type="RefSeq" id="WP_242650505.1">
    <property type="nucleotide sequence ID" value="NZ_FOIZ01000001.1"/>
</dbReference>
<proteinExistence type="predicted"/>
<reference evidence="1 2" key="1">
    <citation type="submission" date="2016-10" db="EMBL/GenBank/DDBJ databases">
        <authorList>
            <person name="de Groot N.N."/>
        </authorList>
    </citation>
    <scope>NUCLEOTIDE SEQUENCE [LARGE SCALE GENOMIC DNA]</scope>
    <source>
        <strain evidence="1 2">DSM 17925</strain>
    </source>
</reference>
<sequence length="101" mass="11811">MAFKYDIRFPIGNVAKLGIDMPRYNRSFDLSLHDVDLIEEALRARGRELSNMRLALSDQNPAHFESIRVIEQDQRENEELLGRLHHQKIFYRPQANVYVGG</sequence>
<dbReference type="EMBL" id="FOIZ01000001">
    <property type="protein sequence ID" value="SEW22994.1"/>
    <property type="molecule type" value="Genomic_DNA"/>
</dbReference>
<dbReference type="Proteomes" id="UP000199167">
    <property type="component" value="Unassembled WGS sequence"/>
</dbReference>
<protein>
    <submittedName>
        <fullName evidence="1">Uncharacterized protein</fullName>
    </submittedName>
</protein>
<evidence type="ECO:0000313" key="1">
    <source>
        <dbReference type="EMBL" id="SEW22994.1"/>
    </source>
</evidence>
<dbReference type="STRING" id="364200.SAMN04488515_1731"/>
<evidence type="ECO:0000313" key="2">
    <source>
        <dbReference type="Proteomes" id="UP000199167"/>
    </source>
</evidence>
<accession>A0A1I0Q8W7</accession>
<gene>
    <name evidence="1" type="ORF">SAMN04488515_1731</name>
</gene>
<dbReference type="AlphaFoldDB" id="A0A1I0Q8W7"/>
<keyword evidence="2" id="KW-1185">Reference proteome</keyword>